<feature type="region of interest" description="Disordered" evidence="1">
    <location>
        <begin position="1"/>
        <end position="25"/>
    </location>
</feature>
<name>A0A452XIR0_AEGTS</name>
<keyword evidence="3" id="KW-1185">Reference proteome</keyword>
<proteinExistence type="predicted"/>
<dbReference type="AlphaFoldDB" id="A0A452XIR0"/>
<evidence type="ECO:0000256" key="1">
    <source>
        <dbReference type="SAM" id="MobiDB-lite"/>
    </source>
</evidence>
<reference evidence="3" key="2">
    <citation type="journal article" date="2017" name="Nat. Plants">
        <title>The Aegilops tauschii genome reveals multiple impacts of transposons.</title>
        <authorList>
            <person name="Zhao G."/>
            <person name="Zou C."/>
            <person name="Li K."/>
            <person name="Wang K."/>
            <person name="Li T."/>
            <person name="Gao L."/>
            <person name="Zhang X."/>
            <person name="Wang H."/>
            <person name="Yang Z."/>
            <person name="Liu X."/>
            <person name="Jiang W."/>
            <person name="Mao L."/>
            <person name="Kong X."/>
            <person name="Jiao Y."/>
            <person name="Jia J."/>
        </authorList>
    </citation>
    <scope>NUCLEOTIDE SEQUENCE [LARGE SCALE GENOMIC DNA]</scope>
    <source>
        <strain evidence="3">cv. AL8/78</strain>
    </source>
</reference>
<dbReference type="Proteomes" id="UP000015105">
    <property type="component" value="Chromosome 1D"/>
</dbReference>
<organism evidence="2 3">
    <name type="scientific">Aegilops tauschii subsp. strangulata</name>
    <name type="common">Goatgrass</name>
    <dbReference type="NCBI Taxonomy" id="200361"/>
    <lineage>
        <taxon>Eukaryota</taxon>
        <taxon>Viridiplantae</taxon>
        <taxon>Streptophyta</taxon>
        <taxon>Embryophyta</taxon>
        <taxon>Tracheophyta</taxon>
        <taxon>Spermatophyta</taxon>
        <taxon>Magnoliopsida</taxon>
        <taxon>Liliopsida</taxon>
        <taxon>Poales</taxon>
        <taxon>Poaceae</taxon>
        <taxon>BOP clade</taxon>
        <taxon>Pooideae</taxon>
        <taxon>Triticodae</taxon>
        <taxon>Triticeae</taxon>
        <taxon>Triticinae</taxon>
        <taxon>Aegilops</taxon>
    </lineage>
</organism>
<dbReference type="Gramene" id="AET1Gv20018800.4">
    <property type="protein sequence ID" value="AET1Gv20018800.4"/>
    <property type="gene ID" value="AET1Gv20018800"/>
</dbReference>
<evidence type="ECO:0000313" key="2">
    <source>
        <dbReference type="EnsemblPlants" id="AET1Gv20018800.4"/>
    </source>
</evidence>
<dbReference type="EnsemblPlants" id="AET1Gv20018800.4">
    <property type="protein sequence ID" value="AET1Gv20018800.4"/>
    <property type="gene ID" value="AET1Gv20018800"/>
</dbReference>
<reference evidence="3" key="1">
    <citation type="journal article" date="2014" name="Science">
        <title>Ancient hybridizations among the ancestral genomes of bread wheat.</title>
        <authorList>
            <consortium name="International Wheat Genome Sequencing Consortium,"/>
            <person name="Marcussen T."/>
            <person name="Sandve S.R."/>
            <person name="Heier L."/>
            <person name="Spannagl M."/>
            <person name="Pfeifer M."/>
            <person name="Jakobsen K.S."/>
            <person name="Wulff B.B."/>
            <person name="Steuernagel B."/>
            <person name="Mayer K.F."/>
            <person name="Olsen O.A."/>
        </authorList>
    </citation>
    <scope>NUCLEOTIDE SEQUENCE [LARGE SCALE GENOMIC DNA]</scope>
    <source>
        <strain evidence="3">cv. AL8/78</strain>
    </source>
</reference>
<reference evidence="2" key="4">
    <citation type="submission" date="2019-03" db="UniProtKB">
        <authorList>
            <consortium name="EnsemblPlants"/>
        </authorList>
    </citation>
    <scope>IDENTIFICATION</scope>
</reference>
<feature type="compositionally biased region" description="Low complexity" evidence="1">
    <location>
        <begin position="10"/>
        <end position="25"/>
    </location>
</feature>
<reference evidence="2" key="3">
    <citation type="journal article" date="2017" name="Nature">
        <title>Genome sequence of the progenitor of the wheat D genome Aegilops tauschii.</title>
        <authorList>
            <person name="Luo M.C."/>
            <person name="Gu Y.Q."/>
            <person name="Puiu D."/>
            <person name="Wang H."/>
            <person name="Twardziok S.O."/>
            <person name="Deal K.R."/>
            <person name="Huo N."/>
            <person name="Zhu T."/>
            <person name="Wang L."/>
            <person name="Wang Y."/>
            <person name="McGuire P.E."/>
            <person name="Liu S."/>
            <person name="Long H."/>
            <person name="Ramasamy R.K."/>
            <person name="Rodriguez J.C."/>
            <person name="Van S.L."/>
            <person name="Yuan L."/>
            <person name="Wang Z."/>
            <person name="Xia Z."/>
            <person name="Xiao L."/>
            <person name="Anderson O.D."/>
            <person name="Ouyang S."/>
            <person name="Liang Y."/>
            <person name="Zimin A.V."/>
            <person name="Pertea G."/>
            <person name="Qi P."/>
            <person name="Bennetzen J.L."/>
            <person name="Dai X."/>
            <person name="Dawson M.W."/>
            <person name="Muller H.G."/>
            <person name="Kugler K."/>
            <person name="Rivarola-Duarte L."/>
            <person name="Spannagl M."/>
            <person name="Mayer K.F.X."/>
            <person name="Lu F.H."/>
            <person name="Bevan M.W."/>
            <person name="Leroy P."/>
            <person name="Li P."/>
            <person name="You F.M."/>
            <person name="Sun Q."/>
            <person name="Liu Z."/>
            <person name="Lyons E."/>
            <person name="Wicker T."/>
            <person name="Salzberg S.L."/>
            <person name="Devos K.M."/>
            <person name="Dvorak J."/>
        </authorList>
    </citation>
    <scope>NUCLEOTIDE SEQUENCE [LARGE SCALE GENOMIC DNA]</scope>
    <source>
        <strain evidence="2">cv. AL8/78</strain>
    </source>
</reference>
<protein>
    <submittedName>
        <fullName evidence="2">Uncharacterized protein</fullName>
    </submittedName>
</protein>
<evidence type="ECO:0000313" key="3">
    <source>
        <dbReference type="Proteomes" id="UP000015105"/>
    </source>
</evidence>
<sequence>PLEAPTRSPSHSFLPSTSFGSSSNSSFLLPLQMVSTRRSRSSSVGCGSYVDGSHSGLAVDTRYRSCLSVSSSDSIHMNSDCQEAGFSLTAMYIRALLAE</sequence>
<accession>A0A452XIR0</accession>
<reference evidence="2" key="5">
    <citation type="journal article" date="2021" name="G3 (Bethesda)">
        <title>Aegilops tauschii genome assembly Aet v5.0 features greater sequence contiguity and improved annotation.</title>
        <authorList>
            <person name="Wang L."/>
            <person name="Zhu T."/>
            <person name="Rodriguez J.C."/>
            <person name="Deal K.R."/>
            <person name="Dubcovsky J."/>
            <person name="McGuire P.E."/>
            <person name="Lux T."/>
            <person name="Spannagl M."/>
            <person name="Mayer K.F.X."/>
            <person name="Baldrich P."/>
            <person name="Meyers B.C."/>
            <person name="Huo N."/>
            <person name="Gu Y.Q."/>
            <person name="Zhou H."/>
            <person name="Devos K.M."/>
            <person name="Bennetzen J.L."/>
            <person name="Unver T."/>
            <person name="Budak H."/>
            <person name="Gulick P.J."/>
            <person name="Galiba G."/>
            <person name="Kalapos B."/>
            <person name="Nelson D.R."/>
            <person name="Li P."/>
            <person name="You F.M."/>
            <person name="Luo M.C."/>
            <person name="Dvorak J."/>
        </authorList>
    </citation>
    <scope>NUCLEOTIDE SEQUENCE [LARGE SCALE GENOMIC DNA]</scope>
    <source>
        <strain evidence="2">cv. AL8/78</strain>
    </source>
</reference>